<dbReference type="PROSITE" id="PS50089">
    <property type="entry name" value="ZF_RING_2"/>
    <property type="match status" value="1"/>
</dbReference>
<dbReference type="GO" id="GO:0000209">
    <property type="term" value="P:protein polyubiquitination"/>
    <property type="evidence" value="ECO:0007669"/>
    <property type="project" value="TreeGrafter"/>
</dbReference>
<dbReference type="InterPro" id="IPR018957">
    <property type="entry name" value="Znf_C3HC4_RING-type"/>
</dbReference>
<feature type="compositionally biased region" description="Basic and acidic residues" evidence="16">
    <location>
        <begin position="564"/>
        <end position="588"/>
    </location>
</feature>
<feature type="compositionally biased region" description="Low complexity" evidence="16">
    <location>
        <begin position="471"/>
        <end position="487"/>
    </location>
</feature>
<dbReference type="GO" id="GO:0008270">
    <property type="term" value="F:zinc ion binding"/>
    <property type="evidence" value="ECO:0007669"/>
    <property type="project" value="UniProtKB-KW"/>
</dbReference>
<accession>A0A6P3X2U8</accession>
<evidence type="ECO:0000256" key="16">
    <source>
        <dbReference type="SAM" id="MobiDB-lite"/>
    </source>
</evidence>
<keyword evidence="18" id="KW-1185">Reference proteome</keyword>
<evidence type="ECO:0000313" key="18">
    <source>
        <dbReference type="Proteomes" id="UP000515204"/>
    </source>
</evidence>
<dbReference type="RefSeq" id="XP_014472616.1">
    <property type="nucleotide sequence ID" value="XM_014617130.1"/>
</dbReference>
<evidence type="ECO:0000256" key="2">
    <source>
        <dbReference type="ARBA" id="ARBA00012483"/>
    </source>
</evidence>
<dbReference type="InterPro" id="IPR013083">
    <property type="entry name" value="Znf_RING/FYVE/PHD"/>
</dbReference>
<evidence type="ECO:0000256" key="8">
    <source>
        <dbReference type="ARBA" id="ARBA00023015"/>
    </source>
</evidence>
<evidence type="ECO:0000256" key="11">
    <source>
        <dbReference type="ARBA" id="ARBA00076856"/>
    </source>
</evidence>
<keyword evidence="5 15" id="KW-0863">Zinc-finger</keyword>
<feature type="compositionally biased region" description="Basic residues" evidence="16">
    <location>
        <begin position="492"/>
        <end position="526"/>
    </location>
</feature>
<evidence type="ECO:0000256" key="10">
    <source>
        <dbReference type="ARBA" id="ARBA00071236"/>
    </source>
</evidence>
<sequence>MEGPLEVKHSIAGTEERIKSETSIQNSDSSERNDGVASPPPNCSICLGKLVNKSFTDSCLHQFCFTCLLKWSKIKTECPLCKQTFKSIIHNVRSEEDYDQYHVPPELAQIPQPHGMATLDDLDVGRWDDVPRLIYRAMTGHHRHHHGTLLNPEQVARREQLPSLAPQVTREELRRRRENPLEYRRTVYRHGMWAVPLPDIFGRFRECSAEYYRRHPRELERLVPWLTRELQVLLDFSTLVTCVLNIIKNVLTQCDIRSSEFHSVMRPHFNIHTDHFIHELLNFAQSNFDVIGYDQTVAYLPCVVGALFAGLANELAPRPYVPPTSPTSSSISSNSNTSLATDNSDIRILDEAIDLRVNNLMPNVLPFPASQPGPSTVGQLLRSLDPSYEVPELLVLSSNSSDTDGDCEIIGYVKPRHERTPEVIELLSSDTEQAAPPVPSNENAPSTSEEQFSENFSLPSTSYATVERLLDSSSSSTTSVGDNSDSDYNPRQNKRSNHSKKASGRKLFGRVHKKSTKSRSHNKRSRNSYSSEESDFKKRGSAKVAKTRKYTSSDSSSSENSLAKCDEKRSTKERYSAKERMKFTDKEGGTYPNVHSFDDDSSSTETKCVKRYILKRKRSFSSSDYTVKSGRITRKENKERTSTQGKPTSNSKDRKRSENRQSRSRSTSLSSNVSEESKALNYSYYESRDTGEYRSQDDSASMSKVTQTRRQPESRSKSKLCYSSDSGDDRLRSSSQCSNRSNKSYPYWRRSKHKDRYKDKDRNRYSSRICSLSRTGLSLTIMSTKNDVYPTKHSDCVESHKSSRSAYKESKHRKSQSEKKLRSKKRRRRLRTLSTSESE</sequence>
<evidence type="ECO:0000256" key="12">
    <source>
        <dbReference type="ARBA" id="ARBA00076940"/>
    </source>
</evidence>
<keyword evidence="3" id="KW-0808">Transferase</keyword>
<dbReference type="Gene3D" id="3.30.40.10">
    <property type="entry name" value="Zinc/RING finger domain, C3HC4 (zinc finger)"/>
    <property type="match status" value="1"/>
</dbReference>
<dbReference type="InterPro" id="IPR058745">
    <property type="entry name" value="PWI_Topors"/>
</dbReference>
<feature type="compositionally biased region" description="Basic and acidic residues" evidence="16">
    <location>
        <begin position="1"/>
        <end position="20"/>
    </location>
</feature>
<dbReference type="AlphaFoldDB" id="A0A6P3X2U8"/>
<evidence type="ECO:0000259" key="17">
    <source>
        <dbReference type="PROSITE" id="PS50089"/>
    </source>
</evidence>
<feature type="compositionally biased region" description="Polar residues" evidence="16">
    <location>
        <begin position="698"/>
        <end position="709"/>
    </location>
</feature>
<dbReference type="Proteomes" id="UP000515204">
    <property type="component" value="Unplaced"/>
</dbReference>
<feature type="region of interest" description="Disordered" evidence="16">
    <location>
        <begin position="470"/>
        <end position="605"/>
    </location>
</feature>
<dbReference type="SUPFAM" id="SSF57850">
    <property type="entry name" value="RING/U-box"/>
    <property type="match status" value="1"/>
</dbReference>
<feature type="compositionally biased region" description="Basic and acidic residues" evidence="16">
    <location>
        <begin position="651"/>
        <end position="661"/>
    </location>
</feature>
<keyword evidence="6" id="KW-0833">Ubl conjugation pathway</keyword>
<dbReference type="EC" id="2.3.2.27" evidence="2"/>
<gene>
    <name evidence="19 20 21" type="primary">LOC106743359</name>
</gene>
<feature type="compositionally biased region" description="Low complexity" evidence="16">
    <location>
        <begin position="552"/>
        <end position="561"/>
    </location>
</feature>
<dbReference type="SMART" id="SM00184">
    <property type="entry name" value="RING"/>
    <property type="match status" value="1"/>
</dbReference>
<dbReference type="PANTHER" id="PTHR46077:SF1">
    <property type="entry name" value="TOP1 BINDING ARGININE_SERINE RICH PROTEIN, E3 UBIQUITIN LIGASE"/>
    <property type="match status" value="1"/>
</dbReference>
<name>A0A6P3X2U8_DINQU</name>
<feature type="region of interest" description="Disordered" evidence="16">
    <location>
        <begin position="1"/>
        <end position="38"/>
    </location>
</feature>
<feature type="compositionally biased region" description="Low complexity" evidence="16">
    <location>
        <begin position="664"/>
        <end position="674"/>
    </location>
</feature>
<evidence type="ECO:0000256" key="1">
    <source>
        <dbReference type="ARBA" id="ARBA00000900"/>
    </source>
</evidence>
<dbReference type="RefSeq" id="XP_014472618.1">
    <property type="nucleotide sequence ID" value="XM_014617132.1"/>
</dbReference>
<evidence type="ECO:0000256" key="4">
    <source>
        <dbReference type="ARBA" id="ARBA00022723"/>
    </source>
</evidence>
<dbReference type="GO" id="GO:0005634">
    <property type="term" value="C:nucleus"/>
    <property type="evidence" value="ECO:0007669"/>
    <property type="project" value="UniProtKB-ARBA"/>
</dbReference>
<feature type="compositionally biased region" description="Basic and acidic residues" evidence="16">
    <location>
        <begin position="686"/>
        <end position="697"/>
    </location>
</feature>
<evidence type="ECO:0000313" key="19">
    <source>
        <dbReference type="RefSeq" id="XP_014472616.1"/>
    </source>
</evidence>
<evidence type="ECO:0000256" key="5">
    <source>
        <dbReference type="ARBA" id="ARBA00022771"/>
    </source>
</evidence>
<keyword evidence="9" id="KW-0804">Transcription</keyword>
<evidence type="ECO:0000256" key="6">
    <source>
        <dbReference type="ARBA" id="ARBA00022786"/>
    </source>
</evidence>
<protein>
    <recommendedName>
        <fullName evidence="10">E3 ubiquitin-protein ligase Topors</fullName>
        <ecNumber evidence="2">2.3.2.27</ecNumber>
    </recommendedName>
    <alternativeName>
        <fullName evidence="11">RING-type E3 ubiquitin transferase Topors</fullName>
    </alternativeName>
    <alternativeName>
        <fullName evidence="13">SUMO1-protein E3 ligase Topors</fullName>
    </alternativeName>
    <alternativeName>
        <fullName evidence="12">Topoisomerase I-binding RING finger protein</fullName>
    </alternativeName>
    <alternativeName>
        <fullName evidence="14">Topoisomerase I-binding arginine/serine-rich protein</fullName>
    </alternativeName>
</protein>
<evidence type="ECO:0000256" key="15">
    <source>
        <dbReference type="PROSITE-ProRule" id="PRU00175"/>
    </source>
</evidence>
<feature type="compositionally biased region" description="Basic residues" evidence="16">
    <location>
        <begin position="539"/>
        <end position="549"/>
    </location>
</feature>
<dbReference type="Pfam" id="PF26084">
    <property type="entry name" value="PWI_Topors"/>
    <property type="match status" value="1"/>
</dbReference>
<feature type="compositionally biased region" description="Basic and acidic residues" evidence="16">
    <location>
        <begin position="790"/>
        <end position="820"/>
    </location>
</feature>
<proteinExistence type="predicted"/>
<dbReference type="FunFam" id="3.30.40.10:FF:000136">
    <property type="entry name" value="E3 ubiquitin-protein ligase Topors"/>
    <property type="match status" value="1"/>
</dbReference>
<feature type="region of interest" description="Disordered" evidence="16">
    <location>
        <begin position="429"/>
        <end position="458"/>
    </location>
</feature>
<feature type="compositionally biased region" description="Polar residues" evidence="16">
    <location>
        <begin position="440"/>
        <end position="458"/>
    </location>
</feature>
<keyword evidence="4" id="KW-0479">Metal-binding</keyword>
<evidence type="ECO:0000256" key="7">
    <source>
        <dbReference type="ARBA" id="ARBA00022833"/>
    </source>
</evidence>
<dbReference type="GO" id="GO:0061630">
    <property type="term" value="F:ubiquitin protein ligase activity"/>
    <property type="evidence" value="ECO:0007669"/>
    <property type="project" value="UniProtKB-EC"/>
</dbReference>
<dbReference type="OrthoDB" id="365379at2759"/>
<dbReference type="KEGG" id="dqu:106743359"/>
<dbReference type="PROSITE" id="PS00518">
    <property type="entry name" value="ZF_RING_1"/>
    <property type="match status" value="1"/>
</dbReference>
<dbReference type="InterPro" id="IPR001841">
    <property type="entry name" value="Znf_RING"/>
</dbReference>
<dbReference type="InterPro" id="IPR058746">
    <property type="entry name" value="Znf_RING-type_Topors"/>
</dbReference>
<evidence type="ECO:0000256" key="9">
    <source>
        <dbReference type="ARBA" id="ARBA00023163"/>
    </source>
</evidence>
<feature type="compositionally biased region" description="Basic residues" evidence="16">
    <location>
        <begin position="821"/>
        <end position="831"/>
    </location>
</feature>
<dbReference type="InterPro" id="IPR017907">
    <property type="entry name" value="Znf_RING_CS"/>
</dbReference>
<evidence type="ECO:0000256" key="3">
    <source>
        <dbReference type="ARBA" id="ARBA00022679"/>
    </source>
</evidence>
<evidence type="ECO:0000313" key="21">
    <source>
        <dbReference type="RefSeq" id="XP_014472618.1"/>
    </source>
</evidence>
<feature type="domain" description="RING-type" evidence="17">
    <location>
        <begin position="43"/>
        <end position="82"/>
    </location>
</feature>
<evidence type="ECO:0000256" key="13">
    <source>
        <dbReference type="ARBA" id="ARBA00079040"/>
    </source>
</evidence>
<dbReference type="Pfam" id="PF00097">
    <property type="entry name" value="zf-C3HC4"/>
    <property type="match status" value="1"/>
</dbReference>
<evidence type="ECO:0000256" key="14">
    <source>
        <dbReference type="ARBA" id="ARBA00079184"/>
    </source>
</evidence>
<comment type="catalytic activity">
    <reaction evidence="1">
        <text>S-ubiquitinyl-[E2 ubiquitin-conjugating enzyme]-L-cysteine + [acceptor protein]-L-lysine = [E2 ubiquitin-conjugating enzyme]-L-cysteine + N(6)-ubiquitinyl-[acceptor protein]-L-lysine.</text>
        <dbReference type="EC" id="2.3.2.27"/>
    </reaction>
</comment>
<keyword evidence="8" id="KW-0805">Transcription regulation</keyword>
<dbReference type="RefSeq" id="XP_014472617.1">
    <property type="nucleotide sequence ID" value="XM_014617131.1"/>
</dbReference>
<organism evidence="18 21">
    <name type="scientific">Dinoponera quadriceps</name>
    <name type="common">South American ant</name>
    <dbReference type="NCBI Taxonomy" id="609295"/>
    <lineage>
        <taxon>Eukaryota</taxon>
        <taxon>Metazoa</taxon>
        <taxon>Ecdysozoa</taxon>
        <taxon>Arthropoda</taxon>
        <taxon>Hexapoda</taxon>
        <taxon>Insecta</taxon>
        <taxon>Pterygota</taxon>
        <taxon>Neoptera</taxon>
        <taxon>Endopterygota</taxon>
        <taxon>Hymenoptera</taxon>
        <taxon>Apocrita</taxon>
        <taxon>Aculeata</taxon>
        <taxon>Formicoidea</taxon>
        <taxon>Formicidae</taxon>
        <taxon>Ponerinae</taxon>
        <taxon>Ponerini</taxon>
        <taxon>Dinoponera</taxon>
    </lineage>
</organism>
<keyword evidence="7" id="KW-0862">Zinc</keyword>
<feature type="region of interest" description="Disordered" evidence="16">
    <location>
        <begin position="788"/>
        <end position="839"/>
    </location>
</feature>
<feature type="compositionally biased region" description="Low complexity" evidence="16">
    <location>
        <begin position="733"/>
        <end position="744"/>
    </location>
</feature>
<reference evidence="19 20" key="1">
    <citation type="submission" date="2025-04" db="UniProtKB">
        <authorList>
            <consortium name="RefSeq"/>
        </authorList>
    </citation>
    <scope>IDENTIFICATION</scope>
</reference>
<dbReference type="PANTHER" id="PTHR46077">
    <property type="entry name" value="E3 UBIQUITIN-PROTEIN LIGASE TOPORS"/>
    <property type="match status" value="1"/>
</dbReference>
<dbReference type="GO" id="GO:0006513">
    <property type="term" value="P:protein monoubiquitination"/>
    <property type="evidence" value="ECO:0007669"/>
    <property type="project" value="TreeGrafter"/>
</dbReference>
<dbReference type="GeneID" id="106743359"/>
<feature type="region of interest" description="Disordered" evidence="16">
    <location>
        <begin position="619"/>
        <end position="764"/>
    </location>
</feature>
<evidence type="ECO:0000313" key="20">
    <source>
        <dbReference type="RefSeq" id="XP_014472617.1"/>
    </source>
</evidence>
<dbReference type="CDD" id="cd16574">
    <property type="entry name" value="RING-HC_Topors"/>
    <property type="match status" value="1"/>
</dbReference>